<keyword evidence="1" id="KW-0812">Transmembrane</keyword>
<evidence type="ECO:0000313" key="3">
    <source>
        <dbReference type="Proteomes" id="UP001610335"/>
    </source>
</evidence>
<dbReference type="Proteomes" id="UP001610335">
    <property type="component" value="Unassembled WGS sequence"/>
</dbReference>
<protein>
    <submittedName>
        <fullName evidence="2">Uncharacterized protein</fullName>
    </submittedName>
</protein>
<keyword evidence="1" id="KW-1133">Transmembrane helix</keyword>
<evidence type="ECO:0000313" key="2">
    <source>
        <dbReference type="EMBL" id="KAL2820176.1"/>
    </source>
</evidence>
<keyword evidence="1" id="KW-0472">Membrane</keyword>
<name>A0ABR4HXF2_9EURO</name>
<organism evidence="2 3">
    <name type="scientific">Aspergillus cavernicola</name>
    <dbReference type="NCBI Taxonomy" id="176166"/>
    <lineage>
        <taxon>Eukaryota</taxon>
        <taxon>Fungi</taxon>
        <taxon>Dikarya</taxon>
        <taxon>Ascomycota</taxon>
        <taxon>Pezizomycotina</taxon>
        <taxon>Eurotiomycetes</taxon>
        <taxon>Eurotiomycetidae</taxon>
        <taxon>Eurotiales</taxon>
        <taxon>Aspergillaceae</taxon>
        <taxon>Aspergillus</taxon>
        <taxon>Aspergillus subgen. Nidulantes</taxon>
    </lineage>
</organism>
<evidence type="ECO:0000256" key="1">
    <source>
        <dbReference type="SAM" id="Phobius"/>
    </source>
</evidence>
<gene>
    <name evidence="2" type="ORF">BDW59DRAFT_164789</name>
</gene>
<keyword evidence="3" id="KW-1185">Reference proteome</keyword>
<comment type="caution">
    <text evidence="2">The sequence shown here is derived from an EMBL/GenBank/DDBJ whole genome shotgun (WGS) entry which is preliminary data.</text>
</comment>
<proteinExistence type="predicted"/>
<feature type="transmembrane region" description="Helical" evidence="1">
    <location>
        <begin position="163"/>
        <end position="182"/>
    </location>
</feature>
<reference evidence="2 3" key="1">
    <citation type="submission" date="2024-07" db="EMBL/GenBank/DDBJ databases">
        <title>Section-level genome sequencing and comparative genomics of Aspergillus sections Usti and Cavernicolus.</title>
        <authorList>
            <consortium name="Lawrence Berkeley National Laboratory"/>
            <person name="Nybo J.L."/>
            <person name="Vesth T.C."/>
            <person name="Theobald S."/>
            <person name="Frisvad J.C."/>
            <person name="Larsen T.O."/>
            <person name="Kjaerboelling I."/>
            <person name="Rothschild-Mancinelli K."/>
            <person name="Lyhne E.K."/>
            <person name="Kogle M.E."/>
            <person name="Barry K."/>
            <person name="Clum A."/>
            <person name="Na H."/>
            <person name="Ledsgaard L."/>
            <person name="Lin J."/>
            <person name="Lipzen A."/>
            <person name="Kuo A."/>
            <person name="Riley R."/>
            <person name="Mondo S."/>
            <person name="LaButti K."/>
            <person name="Haridas S."/>
            <person name="Pangalinan J."/>
            <person name="Salamov A.A."/>
            <person name="Simmons B.A."/>
            <person name="Magnuson J.K."/>
            <person name="Chen J."/>
            <person name="Drula E."/>
            <person name="Henrissat B."/>
            <person name="Wiebenga A."/>
            <person name="Lubbers R.J."/>
            <person name="Gomes A.C."/>
            <person name="Makela M.R."/>
            <person name="Stajich J."/>
            <person name="Grigoriev I.V."/>
            <person name="Mortensen U.H."/>
            <person name="De vries R.P."/>
            <person name="Baker S.E."/>
            <person name="Andersen M.R."/>
        </authorList>
    </citation>
    <scope>NUCLEOTIDE SEQUENCE [LARGE SCALE GENOMIC DNA]</scope>
    <source>
        <strain evidence="2 3">CBS 600.67</strain>
    </source>
</reference>
<sequence length="207" mass="23471">MPSCTSPNTLCNQCQPLYQRIQRAAAGRIEDVILHEGAYPVLFLNTLVGRNDPNLETELKETLKKRLEDKYRTPVPLHVRVDTVQLQASVCQAGMVIIDFPSLVTVDLNLHKMLFDMTEAGLQGWKSQALQELPGCYMLYMLDHKRNILNIPNIMRVINTPNTLVIVSIMDILVILVIIMHIQNILTLDIPELDIPKLGILHMLDPQ</sequence>
<accession>A0ABR4HXF2</accession>
<dbReference type="EMBL" id="JBFXLS010000072">
    <property type="protein sequence ID" value="KAL2820176.1"/>
    <property type="molecule type" value="Genomic_DNA"/>
</dbReference>